<dbReference type="AlphaFoldDB" id="A0A6A6X2P9"/>
<proteinExistence type="inferred from homology"/>
<dbReference type="Proteomes" id="UP000799757">
    <property type="component" value="Unassembled WGS sequence"/>
</dbReference>
<name>A0A6A6X2P9_9PLEO</name>
<evidence type="ECO:0008006" key="5">
    <source>
        <dbReference type="Google" id="ProtNLM"/>
    </source>
</evidence>
<dbReference type="OrthoDB" id="3687641at2759"/>
<dbReference type="PANTHER" id="PTHR33365">
    <property type="entry name" value="YALI0B05434P"/>
    <property type="match status" value="1"/>
</dbReference>
<keyword evidence="2" id="KW-0472">Membrane</keyword>
<comment type="similarity">
    <text evidence="1">Belongs to the ustYa family.</text>
</comment>
<gene>
    <name evidence="3" type="ORF">K505DRAFT_250810</name>
</gene>
<dbReference type="GO" id="GO:0043386">
    <property type="term" value="P:mycotoxin biosynthetic process"/>
    <property type="evidence" value="ECO:0007669"/>
    <property type="project" value="InterPro"/>
</dbReference>
<dbReference type="Pfam" id="PF11807">
    <property type="entry name" value="UstYa"/>
    <property type="match status" value="1"/>
</dbReference>
<evidence type="ECO:0000313" key="3">
    <source>
        <dbReference type="EMBL" id="KAF2790619.1"/>
    </source>
</evidence>
<evidence type="ECO:0000313" key="4">
    <source>
        <dbReference type="Proteomes" id="UP000799757"/>
    </source>
</evidence>
<sequence length="278" mass="32221">MEARERELEKIEEIEEGEDATFLHHTKRRQPRNRRWLEGGVLLLLSLSIFLNILTHFSNKKQDLDDICSVYTSQSVSPIQQDVKIKYSTVQFEGSFSNPNSSVFRLPPGKEVDEAWLSLGVQNHHYVVPEHLAEKFGLNPGLAKVTPELGGGFPVLFEFEHHLHCLNLLRQSSYWAYEHYKDEGKGVFGHPEEGVRQHVNHCTDILRQQLMCQPDTSVFGQYWVKSTNELFVDFNTNHKCKNFWELKDWAVSHQVDPKKFRGLEVKQRPGDVVLDEIP</sequence>
<evidence type="ECO:0000256" key="1">
    <source>
        <dbReference type="ARBA" id="ARBA00035112"/>
    </source>
</evidence>
<organism evidence="3 4">
    <name type="scientific">Melanomma pulvis-pyrius CBS 109.77</name>
    <dbReference type="NCBI Taxonomy" id="1314802"/>
    <lineage>
        <taxon>Eukaryota</taxon>
        <taxon>Fungi</taxon>
        <taxon>Dikarya</taxon>
        <taxon>Ascomycota</taxon>
        <taxon>Pezizomycotina</taxon>
        <taxon>Dothideomycetes</taxon>
        <taxon>Pleosporomycetidae</taxon>
        <taxon>Pleosporales</taxon>
        <taxon>Melanommataceae</taxon>
        <taxon>Melanomma</taxon>
    </lineage>
</organism>
<keyword evidence="2" id="KW-1133">Transmembrane helix</keyword>
<keyword evidence="4" id="KW-1185">Reference proteome</keyword>
<dbReference type="EMBL" id="MU002063">
    <property type="protein sequence ID" value="KAF2790619.1"/>
    <property type="molecule type" value="Genomic_DNA"/>
</dbReference>
<protein>
    <recommendedName>
        <fullName evidence="5">Tat pathway signal sequence</fullName>
    </recommendedName>
</protein>
<evidence type="ECO:0000256" key="2">
    <source>
        <dbReference type="SAM" id="Phobius"/>
    </source>
</evidence>
<dbReference type="PANTHER" id="PTHR33365:SF13">
    <property type="entry name" value="TAT PATHWAY SIGNAL SEQUENCE"/>
    <property type="match status" value="1"/>
</dbReference>
<feature type="transmembrane region" description="Helical" evidence="2">
    <location>
        <begin position="36"/>
        <end position="54"/>
    </location>
</feature>
<reference evidence="3" key="1">
    <citation type="journal article" date="2020" name="Stud. Mycol.">
        <title>101 Dothideomycetes genomes: a test case for predicting lifestyles and emergence of pathogens.</title>
        <authorList>
            <person name="Haridas S."/>
            <person name="Albert R."/>
            <person name="Binder M."/>
            <person name="Bloem J."/>
            <person name="Labutti K."/>
            <person name="Salamov A."/>
            <person name="Andreopoulos B."/>
            <person name="Baker S."/>
            <person name="Barry K."/>
            <person name="Bills G."/>
            <person name="Bluhm B."/>
            <person name="Cannon C."/>
            <person name="Castanera R."/>
            <person name="Culley D."/>
            <person name="Daum C."/>
            <person name="Ezra D."/>
            <person name="Gonzalez J."/>
            <person name="Henrissat B."/>
            <person name="Kuo A."/>
            <person name="Liang C."/>
            <person name="Lipzen A."/>
            <person name="Lutzoni F."/>
            <person name="Magnuson J."/>
            <person name="Mondo S."/>
            <person name="Nolan M."/>
            <person name="Ohm R."/>
            <person name="Pangilinan J."/>
            <person name="Park H.-J."/>
            <person name="Ramirez L."/>
            <person name="Alfaro M."/>
            <person name="Sun H."/>
            <person name="Tritt A."/>
            <person name="Yoshinaga Y."/>
            <person name="Zwiers L.-H."/>
            <person name="Turgeon B."/>
            <person name="Goodwin S."/>
            <person name="Spatafora J."/>
            <person name="Crous P."/>
            <person name="Grigoriev I."/>
        </authorList>
    </citation>
    <scope>NUCLEOTIDE SEQUENCE</scope>
    <source>
        <strain evidence="3">CBS 109.77</strain>
    </source>
</reference>
<accession>A0A6A6X2P9</accession>
<keyword evidence="2" id="KW-0812">Transmembrane</keyword>
<dbReference type="InterPro" id="IPR021765">
    <property type="entry name" value="UstYa-like"/>
</dbReference>